<evidence type="ECO:0000256" key="19">
    <source>
        <dbReference type="SAM" id="Phobius"/>
    </source>
</evidence>
<evidence type="ECO:0000256" key="2">
    <source>
        <dbReference type="ARBA" id="ARBA00001966"/>
    </source>
</evidence>
<evidence type="ECO:0000256" key="18">
    <source>
        <dbReference type="ARBA" id="ARBA00030800"/>
    </source>
</evidence>
<evidence type="ECO:0000313" key="21">
    <source>
        <dbReference type="EMBL" id="QDA59219.1"/>
    </source>
</evidence>
<dbReference type="GO" id="GO:0016020">
    <property type="term" value="C:membrane"/>
    <property type="evidence" value="ECO:0007669"/>
    <property type="project" value="InterPro"/>
</dbReference>
<dbReference type="InterPro" id="IPR004358">
    <property type="entry name" value="Sig_transdc_His_kin-like_C"/>
</dbReference>
<evidence type="ECO:0000313" key="22">
    <source>
        <dbReference type="Proteomes" id="UP000305398"/>
    </source>
</evidence>
<comment type="catalytic activity">
    <reaction evidence="1">
        <text>ATP + protein L-histidine = ADP + protein N-phospho-L-histidine.</text>
        <dbReference type="EC" id="2.7.13.3"/>
    </reaction>
</comment>
<proteinExistence type="predicted"/>
<evidence type="ECO:0000256" key="9">
    <source>
        <dbReference type="ARBA" id="ARBA00022679"/>
    </source>
</evidence>
<dbReference type="SMART" id="SM00387">
    <property type="entry name" value="HATPase_c"/>
    <property type="match status" value="1"/>
</dbReference>
<evidence type="ECO:0000256" key="10">
    <source>
        <dbReference type="ARBA" id="ARBA00022723"/>
    </source>
</evidence>
<evidence type="ECO:0000256" key="12">
    <source>
        <dbReference type="ARBA" id="ARBA00022777"/>
    </source>
</evidence>
<comment type="subcellular location">
    <subcellularLocation>
        <location evidence="3">Cytoplasm</location>
    </subcellularLocation>
</comment>
<dbReference type="InterPro" id="IPR011712">
    <property type="entry name" value="Sig_transdc_His_kin_sub3_dim/P"/>
</dbReference>
<keyword evidence="12 21" id="KW-0418">Kinase</keyword>
<keyword evidence="15" id="KW-0902">Two-component regulatory system</keyword>
<dbReference type="Gene3D" id="1.20.5.1930">
    <property type="match status" value="1"/>
</dbReference>
<dbReference type="GO" id="GO:0000155">
    <property type="term" value="F:phosphorelay sensor kinase activity"/>
    <property type="evidence" value="ECO:0007669"/>
    <property type="project" value="InterPro"/>
</dbReference>
<comment type="function">
    <text evidence="17">Member of the two-component regulatory system NreB/NreC involved in the control of dissimilatory nitrate/nitrite reduction in response to oxygen. NreB functions as a direct oxygen sensor histidine kinase which is autophosphorylated, in the absence of oxygen, probably at the conserved histidine residue, and transfers its phosphate group probably to a conserved aspartate residue of NreC. NreB/NreC activates the expression of the nitrate (narGHJI) and nitrite (nir) reductase operons, as well as the putative nitrate transporter gene narT.</text>
</comment>
<dbReference type="Pfam" id="PF07730">
    <property type="entry name" value="HisKA_3"/>
    <property type="match status" value="1"/>
</dbReference>
<keyword evidence="19" id="KW-0472">Membrane</keyword>
<keyword evidence="11" id="KW-0547">Nucleotide-binding</keyword>
<dbReference type="InterPro" id="IPR050482">
    <property type="entry name" value="Sensor_HK_TwoCompSys"/>
</dbReference>
<dbReference type="GO" id="GO:0005524">
    <property type="term" value="F:ATP binding"/>
    <property type="evidence" value="ECO:0007669"/>
    <property type="project" value="UniProtKB-KW"/>
</dbReference>
<dbReference type="GO" id="GO:0005737">
    <property type="term" value="C:cytoplasm"/>
    <property type="evidence" value="ECO:0007669"/>
    <property type="project" value="UniProtKB-SubCell"/>
</dbReference>
<evidence type="ECO:0000256" key="4">
    <source>
        <dbReference type="ARBA" id="ARBA00012438"/>
    </source>
</evidence>
<evidence type="ECO:0000256" key="7">
    <source>
        <dbReference type="ARBA" id="ARBA00022490"/>
    </source>
</evidence>
<dbReference type="GO" id="GO:0046872">
    <property type="term" value="F:metal ion binding"/>
    <property type="evidence" value="ECO:0007669"/>
    <property type="project" value="UniProtKB-KW"/>
</dbReference>
<evidence type="ECO:0000256" key="8">
    <source>
        <dbReference type="ARBA" id="ARBA00022553"/>
    </source>
</evidence>
<evidence type="ECO:0000256" key="16">
    <source>
        <dbReference type="ARBA" id="ARBA00023014"/>
    </source>
</evidence>
<dbReference type="KEGG" id="hyj:FHG12_03450"/>
<dbReference type="AlphaFoldDB" id="A0A5B7ZWL7"/>
<dbReference type="InterPro" id="IPR036890">
    <property type="entry name" value="HATPase_C_sf"/>
</dbReference>
<evidence type="ECO:0000256" key="15">
    <source>
        <dbReference type="ARBA" id="ARBA00023012"/>
    </source>
</evidence>
<keyword evidence="6" id="KW-0004">4Fe-4S</keyword>
<dbReference type="PROSITE" id="PS50109">
    <property type="entry name" value="HIS_KIN"/>
    <property type="match status" value="1"/>
</dbReference>
<dbReference type="OrthoDB" id="9760839at2"/>
<comment type="cofactor">
    <cofactor evidence="2">
        <name>[4Fe-4S] cluster</name>
        <dbReference type="ChEBI" id="CHEBI:49883"/>
    </cofactor>
</comment>
<keyword evidence="10" id="KW-0479">Metal-binding</keyword>
<keyword evidence="16" id="KW-0411">Iron-sulfur</keyword>
<keyword evidence="14" id="KW-0408">Iron</keyword>
<dbReference type="PANTHER" id="PTHR24421">
    <property type="entry name" value="NITRATE/NITRITE SENSOR PROTEIN NARX-RELATED"/>
    <property type="match status" value="1"/>
</dbReference>
<organism evidence="21 22">
    <name type="scientific">Hymenobacter jejuensis</name>
    <dbReference type="NCBI Taxonomy" id="2502781"/>
    <lineage>
        <taxon>Bacteria</taxon>
        <taxon>Pseudomonadati</taxon>
        <taxon>Bacteroidota</taxon>
        <taxon>Cytophagia</taxon>
        <taxon>Cytophagales</taxon>
        <taxon>Hymenobacteraceae</taxon>
        <taxon>Hymenobacter</taxon>
    </lineage>
</organism>
<dbReference type="InterPro" id="IPR003594">
    <property type="entry name" value="HATPase_dom"/>
</dbReference>
<dbReference type="GO" id="GO:0046983">
    <property type="term" value="F:protein dimerization activity"/>
    <property type="evidence" value="ECO:0007669"/>
    <property type="project" value="InterPro"/>
</dbReference>
<keyword evidence="7" id="KW-0963">Cytoplasm</keyword>
<keyword evidence="22" id="KW-1185">Reference proteome</keyword>
<keyword evidence="19" id="KW-1133">Transmembrane helix</keyword>
<dbReference type="Proteomes" id="UP000305398">
    <property type="component" value="Chromosome"/>
</dbReference>
<dbReference type="CDD" id="cd16917">
    <property type="entry name" value="HATPase_UhpB-NarQ-NarX-like"/>
    <property type="match status" value="1"/>
</dbReference>
<protein>
    <recommendedName>
        <fullName evidence="5">Oxygen sensor histidine kinase NreB</fullName>
        <ecNumber evidence="4">2.7.13.3</ecNumber>
    </recommendedName>
    <alternativeName>
        <fullName evidence="18">Nitrogen regulation protein B</fullName>
    </alternativeName>
</protein>
<dbReference type="EC" id="2.7.13.3" evidence="4"/>
<keyword evidence="13" id="KW-0067">ATP-binding</keyword>
<dbReference type="RefSeq" id="WP_139514309.1">
    <property type="nucleotide sequence ID" value="NZ_CP040896.1"/>
</dbReference>
<feature type="transmembrane region" description="Helical" evidence="19">
    <location>
        <begin position="6"/>
        <end position="27"/>
    </location>
</feature>
<dbReference type="EMBL" id="CP040896">
    <property type="protein sequence ID" value="QDA59219.1"/>
    <property type="molecule type" value="Genomic_DNA"/>
</dbReference>
<evidence type="ECO:0000256" key="13">
    <source>
        <dbReference type="ARBA" id="ARBA00022840"/>
    </source>
</evidence>
<name>A0A5B7ZWL7_9BACT</name>
<dbReference type="InterPro" id="IPR005467">
    <property type="entry name" value="His_kinase_dom"/>
</dbReference>
<dbReference type="GO" id="GO:0051539">
    <property type="term" value="F:4 iron, 4 sulfur cluster binding"/>
    <property type="evidence" value="ECO:0007669"/>
    <property type="project" value="UniProtKB-KW"/>
</dbReference>
<dbReference type="PANTHER" id="PTHR24421:SF10">
    <property type="entry name" value="NITRATE_NITRITE SENSOR PROTEIN NARQ"/>
    <property type="match status" value="1"/>
</dbReference>
<sequence length="271" mass="29671">MPDALLPLILITPILLLLSLGIVGFVVRYQRRLLQQQGEVREIREAAQQQALEAALLAQEEERRRIAADLHDGVGTTLSIVKLHLSTLNRPDLTREATALLDQAIGEVRRISRNLLPAVLQKFGLPFALEALARTVPEDGPTRVHITQNGTPRRLDPQQELTVYRVVQELLGNGLRHAKAANIDIMINFGVDSLSLQYIDNGVGFDPSAGDVQPSPGSRTGLGLMNLRSRVALLRGTLRHESSPGLGSQVWISLPLQYLAANQETSTISSL</sequence>
<evidence type="ECO:0000256" key="3">
    <source>
        <dbReference type="ARBA" id="ARBA00004496"/>
    </source>
</evidence>
<dbReference type="PRINTS" id="PR00344">
    <property type="entry name" value="BCTRLSENSOR"/>
</dbReference>
<feature type="domain" description="Histidine kinase" evidence="20">
    <location>
        <begin position="69"/>
        <end position="258"/>
    </location>
</feature>
<evidence type="ECO:0000256" key="5">
    <source>
        <dbReference type="ARBA" id="ARBA00017322"/>
    </source>
</evidence>
<reference evidence="21 22" key="1">
    <citation type="submission" date="2019-06" db="EMBL/GenBank/DDBJ databases">
        <authorList>
            <person name="Srinivasan S."/>
        </authorList>
    </citation>
    <scope>NUCLEOTIDE SEQUENCE [LARGE SCALE GENOMIC DNA]</scope>
    <source>
        <strain evidence="21 22">17J68-5</strain>
    </source>
</reference>
<dbReference type="Gene3D" id="3.30.565.10">
    <property type="entry name" value="Histidine kinase-like ATPase, C-terminal domain"/>
    <property type="match status" value="1"/>
</dbReference>
<keyword evidence="9" id="KW-0808">Transferase</keyword>
<evidence type="ECO:0000256" key="1">
    <source>
        <dbReference type="ARBA" id="ARBA00000085"/>
    </source>
</evidence>
<dbReference type="Pfam" id="PF02518">
    <property type="entry name" value="HATPase_c"/>
    <property type="match status" value="1"/>
</dbReference>
<evidence type="ECO:0000256" key="14">
    <source>
        <dbReference type="ARBA" id="ARBA00023004"/>
    </source>
</evidence>
<evidence type="ECO:0000256" key="6">
    <source>
        <dbReference type="ARBA" id="ARBA00022485"/>
    </source>
</evidence>
<keyword evidence="8" id="KW-0597">Phosphoprotein</keyword>
<evidence type="ECO:0000259" key="20">
    <source>
        <dbReference type="PROSITE" id="PS50109"/>
    </source>
</evidence>
<evidence type="ECO:0000256" key="17">
    <source>
        <dbReference type="ARBA" id="ARBA00024827"/>
    </source>
</evidence>
<accession>A0A5B7ZWL7</accession>
<gene>
    <name evidence="21" type="ORF">FHG12_03450</name>
</gene>
<dbReference type="SUPFAM" id="SSF55874">
    <property type="entry name" value="ATPase domain of HSP90 chaperone/DNA topoisomerase II/histidine kinase"/>
    <property type="match status" value="1"/>
</dbReference>
<keyword evidence="19" id="KW-0812">Transmembrane</keyword>
<evidence type="ECO:0000256" key="11">
    <source>
        <dbReference type="ARBA" id="ARBA00022741"/>
    </source>
</evidence>